<dbReference type="AlphaFoldDB" id="A0A0R2JNX2"/>
<feature type="domain" description="HTH marR-type" evidence="4">
    <location>
        <begin position="4"/>
        <end position="145"/>
    </location>
</feature>
<dbReference type="SUPFAM" id="SSF46785">
    <property type="entry name" value="Winged helix' DNA-binding domain"/>
    <property type="match status" value="1"/>
</dbReference>
<proteinExistence type="predicted"/>
<dbReference type="STRING" id="1620.IV67_GL001234"/>
<evidence type="ECO:0000256" key="2">
    <source>
        <dbReference type="ARBA" id="ARBA00023125"/>
    </source>
</evidence>
<evidence type="ECO:0000256" key="1">
    <source>
        <dbReference type="ARBA" id="ARBA00023015"/>
    </source>
</evidence>
<dbReference type="EMBL" id="JQCD01000031">
    <property type="protein sequence ID" value="KRN76183.1"/>
    <property type="molecule type" value="Genomic_DNA"/>
</dbReference>
<keyword evidence="6" id="KW-1185">Reference proteome</keyword>
<reference evidence="5 6" key="1">
    <citation type="journal article" date="2015" name="Genome Announc.">
        <title>Expanding the biotechnology potential of lactobacilli through comparative genomics of 213 strains and associated genera.</title>
        <authorList>
            <person name="Sun Z."/>
            <person name="Harris H.M."/>
            <person name="McCann A."/>
            <person name="Guo C."/>
            <person name="Argimon S."/>
            <person name="Zhang W."/>
            <person name="Yang X."/>
            <person name="Jeffery I.B."/>
            <person name="Cooney J.C."/>
            <person name="Kagawa T.F."/>
            <person name="Liu W."/>
            <person name="Song Y."/>
            <person name="Salvetti E."/>
            <person name="Wrobel A."/>
            <person name="Rasinkangas P."/>
            <person name="Parkhill J."/>
            <person name="Rea M.C."/>
            <person name="O'Sullivan O."/>
            <person name="Ritari J."/>
            <person name="Douillard F.P."/>
            <person name="Paul Ross R."/>
            <person name="Yang R."/>
            <person name="Briner A.E."/>
            <person name="Felis G.E."/>
            <person name="de Vos W.M."/>
            <person name="Barrangou R."/>
            <person name="Klaenhammer T.R."/>
            <person name="Caufield P.W."/>
            <person name="Cui Y."/>
            <person name="Zhang H."/>
            <person name="O'Toole P.W."/>
        </authorList>
    </citation>
    <scope>NUCLEOTIDE SEQUENCE [LARGE SCALE GENOMIC DNA]</scope>
    <source>
        <strain evidence="5 6">DSM 20014</strain>
    </source>
</reference>
<dbReference type="InterPro" id="IPR036390">
    <property type="entry name" value="WH_DNA-bd_sf"/>
</dbReference>
<dbReference type="InterPro" id="IPR052067">
    <property type="entry name" value="Metal_resp_HTH_trans_reg"/>
</dbReference>
<protein>
    <recommendedName>
        <fullName evidence="4">HTH marR-type domain-containing protein</fullName>
    </recommendedName>
</protein>
<comment type="caution">
    <text evidence="5">The sequence shown here is derived from an EMBL/GenBank/DDBJ whole genome shotgun (WGS) entry which is preliminary data.</text>
</comment>
<dbReference type="PANTHER" id="PTHR35790:SF4">
    <property type="entry name" value="HTH-TYPE TRANSCRIPTIONAL REGULATOR PCHR"/>
    <property type="match status" value="1"/>
</dbReference>
<gene>
    <name evidence="5" type="ORF">IV67_GL001234</name>
</gene>
<dbReference type="RefSeq" id="WP_057789090.1">
    <property type="nucleotide sequence ID" value="NZ_JQCD01000031.1"/>
</dbReference>
<dbReference type="InterPro" id="IPR036388">
    <property type="entry name" value="WH-like_DNA-bd_sf"/>
</dbReference>
<evidence type="ECO:0000259" key="4">
    <source>
        <dbReference type="PROSITE" id="PS50995"/>
    </source>
</evidence>
<evidence type="ECO:0000313" key="6">
    <source>
        <dbReference type="Proteomes" id="UP000051673"/>
    </source>
</evidence>
<sequence>MTEDETLMCLVHQFLRVNNKLTQVQKKPLTFSNGVRVTVSSIHLLEVIANNNAANLTQLSELLGVTKGSVSQQIPKLEAEKLIERQRREDNKREVFFTVTDLGLETLGYHANLHEPLYDSVRGFLSKLSEENVHNASELLKEISTSIDEYLLELSD</sequence>
<dbReference type="PATRIC" id="fig|1620.3.peg.1248"/>
<dbReference type="PANTHER" id="PTHR35790">
    <property type="entry name" value="HTH-TYPE TRANSCRIPTIONAL REGULATOR PCHR"/>
    <property type="match status" value="1"/>
</dbReference>
<organism evidence="5 6">
    <name type="scientific">Weissella minor</name>
    <dbReference type="NCBI Taxonomy" id="1620"/>
    <lineage>
        <taxon>Bacteria</taxon>
        <taxon>Bacillati</taxon>
        <taxon>Bacillota</taxon>
        <taxon>Bacilli</taxon>
        <taxon>Lactobacillales</taxon>
        <taxon>Lactobacillaceae</taxon>
        <taxon>Weissella</taxon>
    </lineage>
</organism>
<dbReference type="InterPro" id="IPR000835">
    <property type="entry name" value="HTH_MarR-typ"/>
</dbReference>
<evidence type="ECO:0000256" key="3">
    <source>
        <dbReference type="ARBA" id="ARBA00023163"/>
    </source>
</evidence>
<keyword evidence="3" id="KW-0804">Transcription</keyword>
<dbReference type="Gene3D" id="1.10.10.10">
    <property type="entry name" value="Winged helix-like DNA-binding domain superfamily/Winged helix DNA-binding domain"/>
    <property type="match status" value="1"/>
</dbReference>
<keyword evidence="1" id="KW-0805">Transcription regulation</keyword>
<keyword evidence="2" id="KW-0238">DNA-binding</keyword>
<name>A0A0R2JNX2_9LACO</name>
<dbReference type="SMART" id="SM00347">
    <property type="entry name" value="HTH_MARR"/>
    <property type="match status" value="1"/>
</dbReference>
<dbReference type="Proteomes" id="UP000051673">
    <property type="component" value="Unassembled WGS sequence"/>
</dbReference>
<evidence type="ECO:0000313" key="5">
    <source>
        <dbReference type="EMBL" id="KRN76183.1"/>
    </source>
</evidence>
<dbReference type="Pfam" id="PF01047">
    <property type="entry name" value="MarR"/>
    <property type="match status" value="1"/>
</dbReference>
<dbReference type="PROSITE" id="PS50995">
    <property type="entry name" value="HTH_MARR_2"/>
    <property type="match status" value="1"/>
</dbReference>
<dbReference type="GO" id="GO:0003700">
    <property type="term" value="F:DNA-binding transcription factor activity"/>
    <property type="evidence" value="ECO:0007669"/>
    <property type="project" value="InterPro"/>
</dbReference>
<accession>A0A0R2JNX2</accession>
<dbReference type="GO" id="GO:0003677">
    <property type="term" value="F:DNA binding"/>
    <property type="evidence" value="ECO:0007669"/>
    <property type="project" value="UniProtKB-KW"/>
</dbReference>
<dbReference type="OrthoDB" id="5461037at2"/>